<evidence type="ECO:0000256" key="4">
    <source>
        <dbReference type="PROSITE-ProRule" id="PRU00134"/>
    </source>
</evidence>
<dbReference type="InterPro" id="IPR002893">
    <property type="entry name" value="Znf_MYND"/>
</dbReference>
<keyword evidence="3" id="KW-0862">Zinc</keyword>
<sequence length="543" mass="60202">MAQLLGSYALSRFMASHSSRHYNQHIERLTETFRTLTRAYACSPSGPAPSLPTCMGSISMSLSIVFGDLRELGWARATGGDAKENMMNAKYLQTLRKDHPAFINELVIFVFSPRTVKEVLQLTFPLHHCSCDTTDIFVAEAHVAPDPGADQDHSLFDFCSSIFHILMKIMSPDLQHAKLAKHYEPGVPIKPKDKAYEALAHHFIGNPLSVLQSSFSWYTATKSLCVIEFLTADASHNSHVHQLMQGVYYSSPTLLLELLHALVGRLDQLLRCVIFSKDYNASSPGFTGIDATCLSPIINIGRLLSFSFPETVEVPSSASSNQLKLLYTSLCRLISKYGRSDSVAVFNGSDEMAQDLAWSIAKPALILHGHLQKRGAQDLGPLDYTVRKLCASRTVITEQNVAAALVNSIHILGYNRMCKNERCKRLPPDAKKSNQSCGGCHIFCYCSKTCQKEAWSSGLVPHRSICKDIAKLVEVWGKTTAETKRIVDVRSPEWDRDFSQISANFNLHLCILAAEQGIDKEGLARVLVQLQRFNADMGMGDSK</sequence>
<gene>
    <name evidence="6" type="ORF">BDV98DRAFT_657736</name>
</gene>
<feature type="domain" description="MYND-type" evidence="5">
    <location>
        <begin position="420"/>
        <end position="466"/>
    </location>
</feature>
<dbReference type="EMBL" id="ML178837">
    <property type="protein sequence ID" value="TFK98771.1"/>
    <property type="molecule type" value="Genomic_DNA"/>
</dbReference>
<reference evidence="6 7" key="1">
    <citation type="journal article" date="2019" name="Nat. Ecol. Evol.">
        <title>Megaphylogeny resolves global patterns of mushroom evolution.</title>
        <authorList>
            <person name="Varga T."/>
            <person name="Krizsan K."/>
            <person name="Foldi C."/>
            <person name="Dima B."/>
            <person name="Sanchez-Garcia M."/>
            <person name="Sanchez-Ramirez S."/>
            <person name="Szollosi G.J."/>
            <person name="Szarkandi J.G."/>
            <person name="Papp V."/>
            <person name="Albert L."/>
            <person name="Andreopoulos W."/>
            <person name="Angelini C."/>
            <person name="Antonin V."/>
            <person name="Barry K.W."/>
            <person name="Bougher N.L."/>
            <person name="Buchanan P."/>
            <person name="Buyck B."/>
            <person name="Bense V."/>
            <person name="Catcheside P."/>
            <person name="Chovatia M."/>
            <person name="Cooper J."/>
            <person name="Damon W."/>
            <person name="Desjardin D."/>
            <person name="Finy P."/>
            <person name="Geml J."/>
            <person name="Haridas S."/>
            <person name="Hughes K."/>
            <person name="Justo A."/>
            <person name="Karasinski D."/>
            <person name="Kautmanova I."/>
            <person name="Kiss B."/>
            <person name="Kocsube S."/>
            <person name="Kotiranta H."/>
            <person name="LaButti K.M."/>
            <person name="Lechner B.E."/>
            <person name="Liimatainen K."/>
            <person name="Lipzen A."/>
            <person name="Lukacs Z."/>
            <person name="Mihaltcheva S."/>
            <person name="Morgado L.N."/>
            <person name="Niskanen T."/>
            <person name="Noordeloos M.E."/>
            <person name="Ohm R.A."/>
            <person name="Ortiz-Santana B."/>
            <person name="Ovrebo C."/>
            <person name="Racz N."/>
            <person name="Riley R."/>
            <person name="Savchenko A."/>
            <person name="Shiryaev A."/>
            <person name="Soop K."/>
            <person name="Spirin V."/>
            <person name="Szebenyi C."/>
            <person name="Tomsovsky M."/>
            <person name="Tulloss R.E."/>
            <person name="Uehling J."/>
            <person name="Grigoriev I.V."/>
            <person name="Vagvolgyi C."/>
            <person name="Papp T."/>
            <person name="Martin F.M."/>
            <person name="Miettinen O."/>
            <person name="Hibbett D.S."/>
            <person name="Nagy L.G."/>
        </authorList>
    </citation>
    <scope>NUCLEOTIDE SEQUENCE [LARGE SCALE GENOMIC DNA]</scope>
    <source>
        <strain evidence="6 7">CBS 309.79</strain>
    </source>
</reference>
<proteinExistence type="predicted"/>
<keyword evidence="1" id="KW-0479">Metal-binding</keyword>
<evidence type="ECO:0000313" key="7">
    <source>
        <dbReference type="Proteomes" id="UP000305067"/>
    </source>
</evidence>
<keyword evidence="7" id="KW-1185">Reference proteome</keyword>
<dbReference type="OrthoDB" id="2998255at2759"/>
<organism evidence="6 7">
    <name type="scientific">Pterulicium gracile</name>
    <dbReference type="NCBI Taxonomy" id="1884261"/>
    <lineage>
        <taxon>Eukaryota</taxon>
        <taxon>Fungi</taxon>
        <taxon>Dikarya</taxon>
        <taxon>Basidiomycota</taxon>
        <taxon>Agaricomycotina</taxon>
        <taxon>Agaricomycetes</taxon>
        <taxon>Agaricomycetidae</taxon>
        <taxon>Agaricales</taxon>
        <taxon>Pleurotineae</taxon>
        <taxon>Pterulaceae</taxon>
        <taxon>Pterulicium</taxon>
    </lineage>
</organism>
<dbReference type="GO" id="GO:0008270">
    <property type="term" value="F:zinc ion binding"/>
    <property type="evidence" value="ECO:0007669"/>
    <property type="project" value="UniProtKB-KW"/>
</dbReference>
<evidence type="ECO:0000256" key="3">
    <source>
        <dbReference type="ARBA" id="ARBA00022833"/>
    </source>
</evidence>
<dbReference type="AlphaFoldDB" id="A0A5C3QAH6"/>
<evidence type="ECO:0000313" key="6">
    <source>
        <dbReference type="EMBL" id="TFK98771.1"/>
    </source>
</evidence>
<dbReference type="Gene3D" id="6.10.140.2220">
    <property type="match status" value="1"/>
</dbReference>
<accession>A0A5C3QAH6</accession>
<keyword evidence="2 4" id="KW-0863">Zinc-finger</keyword>
<dbReference type="Proteomes" id="UP000305067">
    <property type="component" value="Unassembled WGS sequence"/>
</dbReference>
<evidence type="ECO:0000259" key="5">
    <source>
        <dbReference type="PROSITE" id="PS50865"/>
    </source>
</evidence>
<dbReference type="SUPFAM" id="SSF144232">
    <property type="entry name" value="HIT/MYND zinc finger-like"/>
    <property type="match status" value="1"/>
</dbReference>
<protein>
    <recommendedName>
        <fullName evidence="5">MYND-type domain-containing protein</fullName>
    </recommendedName>
</protein>
<dbReference type="PROSITE" id="PS50865">
    <property type="entry name" value="ZF_MYND_2"/>
    <property type="match status" value="1"/>
</dbReference>
<evidence type="ECO:0000256" key="2">
    <source>
        <dbReference type="ARBA" id="ARBA00022771"/>
    </source>
</evidence>
<evidence type="ECO:0000256" key="1">
    <source>
        <dbReference type="ARBA" id="ARBA00022723"/>
    </source>
</evidence>
<name>A0A5C3QAH6_9AGAR</name>